<keyword evidence="2" id="KW-0678">Repressor</keyword>
<evidence type="ECO:0000256" key="4">
    <source>
        <dbReference type="ARBA" id="ARBA00023015"/>
    </source>
</evidence>
<dbReference type="InterPro" id="IPR036388">
    <property type="entry name" value="WH-like_DNA-bd_sf"/>
</dbReference>
<gene>
    <name evidence="7" type="ORF">GR303_03540</name>
</gene>
<evidence type="ECO:0000256" key="5">
    <source>
        <dbReference type="ARBA" id="ARBA00023125"/>
    </source>
</evidence>
<proteinExistence type="inferred from homology"/>
<keyword evidence="3" id="KW-0862">Zinc</keyword>
<evidence type="ECO:0000256" key="1">
    <source>
        <dbReference type="ARBA" id="ARBA00007957"/>
    </source>
</evidence>
<evidence type="ECO:0000256" key="3">
    <source>
        <dbReference type="ARBA" id="ARBA00022833"/>
    </source>
</evidence>
<dbReference type="SUPFAM" id="SSF46785">
    <property type="entry name" value="Winged helix' DNA-binding domain"/>
    <property type="match status" value="1"/>
</dbReference>
<dbReference type="InterPro" id="IPR043135">
    <property type="entry name" value="Fur_C"/>
</dbReference>
<reference evidence="7 8" key="1">
    <citation type="submission" date="2020-01" db="EMBL/GenBank/DDBJ databases">
        <title>Microvirga sp. nov., an arsenate reduction bacterium isolated from Tibet hotspring sediments.</title>
        <authorList>
            <person name="Yuan C.-G."/>
        </authorList>
    </citation>
    <scope>NUCLEOTIDE SEQUENCE [LARGE SCALE GENOMIC DNA]</scope>
    <source>
        <strain evidence="7 8">SYSU G3D203</strain>
    </source>
</reference>
<keyword evidence="5" id="KW-0238">DNA-binding</keyword>
<keyword evidence="4" id="KW-0805">Transcription regulation</keyword>
<dbReference type="InterPro" id="IPR002481">
    <property type="entry name" value="FUR"/>
</dbReference>
<dbReference type="Pfam" id="PF01475">
    <property type="entry name" value="FUR"/>
    <property type="match status" value="1"/>
</dbReference>
<dbReference type="Gene3D" id="1.10.10.10">
    <property type="entry name" value="Winged helix-like DNA-binding domain superfamily/Winged helix DNA-binding domain"/>
    <property type="match status" value="1"/>
</dbReference>
<keyword evidence="6" id="KW-0804">Transcription</keyword>
<protein>
    <submittedName>
        <fullName evidence="7">Transcriptional repressor</fullName>
    </submittedName>
</protein>
<sequence>MVHAPSLPHALPAAGLPFQAPHGSKTKQVLARSEALCRTRGARLTPIRKRVLETLLDAPKPLGAYDIADVLASHGRRMAPITVYRALDFLIEQGLAYRIASRNAYVAGTSGRETTAFLICEACGDATEVASPEVSEAVFKVLAQQGYQPRARVLEITGRCAHCQDVH</sequence>
<dbReference type="InterPro" id="IPR036390">
    <property type="entry name" value="WH_DNA-bd_sf"/>
</dbReference>
<dbReference type="EMBL" id="JAAAXJ010000002">
    <property type="protein sequence ID" value="NBJ23422.1"/>
    <property type="molecule type" value="Genomic_DNA"/>
</dbReference>
<evidence type="ECO:0000313" key="7">
    <source>
        <dbReference type="EMBL" id="NBJ23422.1"/>
    </source>
</evidence>
<comment type="similarity">
    <text evidence="1">Belongs to the Fur family.</text>
</comment>
<dbReference type="Proteomes" id="UP000818323">
    <property type="component" value="Unassembled WGS sequence"/>
</dbReference>
<accession>A0ABW9YSW0</accession>
<evidence type="ECO:0000313" key="8">
    <source>
        <dbReference type="Proteomes" id="UP000818323"/>
    </source>
</evidence>
<organism evidence="7 8">
    <name type="scientific">Microvirga arsenatis</name>
    <dbReference type="NCBI Taxonomy" id="2692265"/>
    <lineage>
        <taxon>Bacteria</taxon>
        <taxon>Pseudomonadati</taxon>
        <taxon>Pseudomonadota</taxon>
        <taxon>Alphaproteobacteria</taxon>
        <taxon>Hyphomicrobiales</taxon>
        <taxon>Methylobacteriaceae</taxon>
        <taxon>Microvirga</taxon>
    </lineage>
</organism>
<keyword evidence="8" id="KW-1185">Reference proteome</keyword>
<name>A0ABW9YSW0_9HYPH</name>
<dbReference type="Gene3D" id="3.30.1490.190">
    <property type="match status" value="1"/>
</dbReference>
<comment type="caution">
    <text evidence="7">The sequence shown here is derived from an EMBL/GenBank/DDBJ whole genome shotgun (WGS) entry which is preliminary data.</text>
</comment>
<dbReference type="RefSeq" id="WP_161721373.1">
    <property type="nucleotide sequence ID" value="NZ_JAAAXI010000001.1"/>
</dbReference>
<evidence type="ECO:0000256" key="6">
    <source>
        <dbReference type="ARBA" id="ARBA00023163"/>
    </source>
</evidence>
<evidence type="ECO:0000256" key="2">
    <source>
        <dbReference type="ARBA" id="ARBA00022491"/>
    </source>
</evidence>
<dbReference type="PANTHER" id="PTHR33202">
    <property type="entry name" value="ZINC UPTAKE REGULATION PROTEIN"/>
    <property type="match status" value="1"/>
</dbReference>
<dbReference type="PANTHER" id="PTHR33202:SF6">
    <property type="entry name" value="ZINC UPTAKE REGULATION PROTEIN"/>
    <property type="match status" value="1"/>
</dbReference>